<dbReference type="GO" id="GO:0006729">
    <property type="term" value="P:tetrahydrobiopterin biosynthetic process"/>
    <property type="evidence" value="ECO:0007669"/>
    <property type="project" value="UniProtKB-KW"/>
</dbReference>
<evidence type="ECO:0000256" key="4">
    <source>
        <dbReference type="ARBA" id="ARBA00023002"/>
    </source>
</evidence>
<evidence type="ECO:0000256" key="9">
    <source>
        <dbReference type="ARBA" id="ARBA00041348"/>
    </source>
</evidence>
<keyword evidence="5" id="KW-0783">Tetrahydrobiopterin biosynthesis</keyword>
<dbReference type="AlphaFoldDB" id="A0AAN0IXD3"/>
<dbReference type="KEGG" id="aqu:100635681"/>
<dbReference type="PANTHER" id="PTHR15104">
    <property type="entry name" value="DIHYDROPTERIDINE REDUCTASE"/>
    <property type="match status" value="1"/>
</dbReference>
<evidence type="ECO:0000313" key="13">
    <source>
        <dbReference type="EnsemblMetazoa" id="XP_019849429.1"/>
    </source>
</evidence>
<dbReference type="CDD" id="cd05334">
    <property type="entry name" value="DHPR_SDR_c_like"/>
    <property type="match status" value="1"/>
</dbReference>
<dbReference type="PANTHER" id="PTHR15104:SF0">
    <property type="entry name" value="DIHYDROPTERIDINE REDUCTASE"/>
    <property type="match status" value="1"/>
</dbReference>
<dbReference type="Proteomes" id="UP000007879">
    <property type="component" value="Unassembled WGS sequence"/>
</dbReference>
<dbReference type="GO" id="GO:0004155">
    <property type="term" value="F:6,7-dihydropteridine reductase activity"/>
    <property type="evidence" value="ECO:0007669"/>
    <property type="project" value="UniProtKB-EC"/>
</dbReference>
<evidence type="ECO:0000256" key="2">
    <source>
        <dbReference type="ARBA" id="ARBA00011738"/>
    </source>
</evidence>
<keyword evidence="14" id="KW-1185">Reference proteome</keyword>
<dbReference type="InterPro" id="IPR036291">
    <property type="entry name" value="NAD(P)-bd_dom_sf"/>
</dbReference>
<keyword evidence="3" id="KW-0521">NADP</keyword>
<comment type="similarity">
    <text evidence="1">Belongs to the short-chain dehydrogenases/reductases (SDR) family.</text>
</comment>
<evidence type="ECO:0000256" key="12">
    <source>
        <dbReference type="ARBA" id="ARBA00047536"/>
    </source>
</evidence>
<comment type="catalytic activity">
    <reaction evidence="11">
        <text>5,6,7,8-tetrahydropteridine + NADP(+) = 6,7-dihydropteridine + NADPH + H(+)</text>
        <dbReference type="Rhea" id="RHEA:17865"/>
        <dbReference type="ChEBI" id="CHEBI:15378"/>
        <dbReference type="ChEBI" id="CHEBI:28889"/>
        <dbReference type="ChEBI" id="CHEBI:30156"/>
        <dbReference type="ChEBI" id="CHEBI:57783"/>
        <dbReference type="ChEBI" id="CHEBI:58349"/>
        <dbReference type="EC" id="1.5.1.34"/>
    </reaction>
    <physiologicalReaction direction="right-to-left" evidence="11">
        <dbReference type="Rhea" id="RHEA:17867"/>
    </physiologicalReaction>
</comment>
<name>A0AAN0IXD3_AMPQE</name>
<evidence type="ECO:0000256" key="11">
    <source>
        <dbReference type="ARBA" id="ARBA00047429"/>
    </source>
</evidence>
<accession>A0AAN0IXD3</accession>
<sequence length="250" mass="26566">MASGSRVLVYGGKGALGSAVVSYFKGKNWWVGSIDLFANEEADVNILITETESWTKQSEQVCGKVGEVLGDSKVDSILCVAGGWAGGNASSPGMISVWSYRYYSLIDLVKNSDLMWKQSVWTSVIASSLAANYMKEGGVIVLTGAKAALEGTPGMIGYGLAKAAVHQLIKSLSSPDNGLPSNAIALGILPITLDTPMNRKFMSNADFSQWTPLDTVASKLFDWSEGKDRPPNGSLVQLVTTNGATEFINN</sequence>
<proteinExistence type="inferred from homology"/>
<dbReference type="SUPFAM" id="SSF51735">
    <property type="entry name" value="NAD(P)-binding Rossmann-fold domains"/>
    <property type="match status" value="1"/>
</dbReference>
<dbReference type="Gene3D" id="3.40.50.720">
    <property type="entry name" value="NAD(P)-binding Rossmann-like Domain"/>
    <property type="match status" value="1"/>
</dbReference>
<evidence type="ECO:0000256" key="3">
    <source>
        <dbReference type="ARBA" id="ARBA00022857"/>
    </source>
</evidence>
<evidence type="ECO:0000256" key="10">
    <source>
        <dbReference type="ARBA" id="ARBA00042518"/>
    </source>
</evidence>
<evidence type="ECO:0000256" key="5">
    <source>
        <dbReference type="ARBA" id="ARBA00023007"/>
    </source>
</evidence>
<comment type="catalytic activity">
    <reaction evidence="12">
        <text>5,6,7,8-tetrahydropteridine + NAD(+) = 6,7-dihydropteridine + NADH + H(+)</text>
        <dbReference type="Rhea" id="RHEA:17869"/>
        <dbReference type="ChEBI" id="CHEBI:15378"/>
        <dbReference type="ChEBI" id="CHEBI:28889"/>
        <dbReference type="ChEBI" id="CHEBI:30156"/>
        <dbReference type="ChEBI" id="CHEBI:57540"/>
        <dbReference type="ChEBI" id="CHEBI:57945"/>
        <dbReference type="EC" id="1.5.1.34"/>
    </reaction>
    <physiologicalReaction direction="right-to-left" evidence="12">
        <dbReference type="Rhea" id="RHEA:17871"/>
    </physiologicalReaction>
</comment>
<comment type="function">
    <text evidence="6">Catalyzes the conversion of quinonoid dihydrobiopterin into tetrahydrobiopterin.</text>
</comment>
<evidence type="ECO:0000256" key="6">
    <source>
        <dbReference type="ARBA" id="ARBA00037099"/>
    </source>
</evidence>
<protein>
    <recommendedName>
        <fullName evidence="8">Dihydropteridine reductase</fullName>
        <ecNumber evidence="7">1.5.1.34</ecNumber>
    </recommendedName>
    <alternativeName>
        <fullName evidence="10">HDHPR</fullName>
    </alternativeName>
    <alternativeName>
        <fullName evidence="9">Quinoid dihydropteridine reductase</fullName>
    </alternativeName>
</protein>
<dbReference type="GO" id="GO:0006559">
    <property type="term" value="P:L-phenylalanine catabolic process"/>
    <property type="evidence" value="ECO:0007669"/>
    <property type="project" value="TreeGrafter"/>
</dbReference>
<dbReference type="EnsemblMetazoa" id="XM_019993870.1">
    <property type="protein sequence ID" value="XP_019849429.1"/>
    <property type="gene ID" value="LOC100635681"/>
</dbReference>
<dbReference type="InterPro" id="IPR002347">
    <property type="entry name" value="SDR_fam"/>
</dbReference>
<dbReference type="Pfam" id="PF00106">
    <property type="entry name" value="adh_short"/>
    <property type="match status" value="1"/>
</dbReference>
<comment type="subunit">
    <text evidence="2">Homodimer.</text>
</comment>
<dbReference type="FunFam" id="3.40.50.720:FF:000157">
    <property type="entry name" value="Quinoid dihydropteridine reductase"/>
    <property type="match status" value="1"/>
</dbReference>
<dbReference type="GO" id="GO:0070404">
    <property type="term" value="F:NADH binding"/>
    <property type="evidence" value="ECO:0007669"/>
    <property type="project" value="TreeGrafter"/>
</dbReference>
<dbReference type="GO" id="GO:0070402">
    <property type="term" value="F:NADPH binding"/>
    <property type="evidence" value="ECO:0007669"/>
    <property type="project" value="TreeGrafter"/>
</dbReference>
<dbReference type="GO" id="GO:0005737">
    <property type="term" value="C:cytoplasm"/>
    <property type="evidence" value="ECO:0007669"/>
    <property type="project" value="TreeGrafter"/>
</dbReference>
<gene>
    <name evidence="13" type="primary">100635681</name>
</gene>
<evidence type="ECO:0000256" key="7">
    <source>
        <dbReference type="ARBA" id="ARBA00039153"/>
    </source>
</evidence>
<organism evidence="13 14">
    <name type="scientific">Amphimedon queenslandica</name>
    <name type="common">Sponge</name>
    <dbReference type="NCBI Taxonomy" id="400682"/>
    <lineage>
        <taxon>Eukaryota</taxon>
        <taxon>Metazoa</taxon>
        <taxon>Porifera</taxon>
        <taxon>Demospongiae</taxon>
        <taxon>Heteroscleromorpha</taxon>
        <taxon>Haplosclerida</taxon>
        <taxon>Niphatidae</taxon>
        <taxon>Amphimedon</taxon>
    </lineage>
</organism>
<reference evidence="14" key="1">
    <citation type="journal article" date="2010" name="Nature">
        <title>The Amphimedon queenslandica genome and the evolution of animal complexity.</title>
        <authorList>
            <person name="Srivastava M."/>
            <person name="Simakov O."/>
            <person name="Chapman J."/>
            <person name="Fahey B."/>
            <person name="Gauthier M.E."/>
            <person name="Mitros T."/>
            <person name="Richards G.S."/>
            <person name="Conaco C."/>
            <person name="Dacre M."/>
            <person name="Hellsten U."/>
            <person name="Larroux C."/>
            <person name="Putnam N.H."/>
            <person name="Stanke M."/>
            <person name="Adamska M."/>
            <person name="Darling A."/>
            <person name="Degnan S.M."/>
            <person name="Oakley T.H."/>
            <person name="Plachetzki D.C."/>
            <person name="Zhai Y."/>
            <person name="Adamski M."/>
            <person name="Calcino A."/>
            <person name="Cummins S.F."/>
            <person name="Goodstein D.M."/>
            <person name="Harris C."/>
            <person name="Jackson D.J."/>
            <person name="Leys S.P."/>
            <person name="Shu S."/>
            <person name="Woodcroft B.J."/>
            <person name="Vervoort M."/>
            <person name="Kosik K.S."/>
            <person name="Manning G."/>
            <person name="Degnan B.M."/>
            <person name="Rokhsar D.S."/>
        </authorList>
    </citation>
    <scope>NUCLEOTIDE SEQUENCE [LARGE SCALE GENOMIC DNA]</scope>
</reference>
<keyword evidence="4" id="KW-0560">Oxidoreductase</keyword>
<dbReference type="EC" id="1.5.1.34" evidence="7"/>
<evidence type="ECO:0000256" key="8">
    <source>
        <dbReference type="ARBA" id="ARBA00039520"/>
    </source>
</evidence>
<reference evidence="13" key="2">
    <citation type="submission" date="2024-06" db="UniProtKB">
        <authorList>
            <consortium name="EnsemblMetazoa"/>
        </authorList>
    </citation>
    <scope>IDENTIFICATION</scope>
</reference>
<evidence type="ECO:0000313" key="14">
    <source>
        <dbReference type="Proteomes" id="UP000007879"/>
    </source>
</evidence>
<evidence type="ECO:0000256" key="1">
    <source>
        <dbReference type="ARBA" id="ARBA00006484"/>
    </source>
</evidence>